<dbReference type="InterPro" id="IPR002641">
    <property type="entry name" value="PNPLA_dom"/>
</dbReference>
<keyword evidence="6" id="KW-1185">Reference proteome</keyword>
<dbReference type="InterPro" id="IPR016035">
    <property type="entry name" value="Acyl_Trfase/lysoPLipase"/>
</dbReference>
<dbReference type="GO" id="GO:0016042">
    <property type="term" value="P:lipid catabolic process"/>
    <property type="evidence" value="ECO:0007669"/>
    <property type="project" value="UniProtKB-UniRule"/>
</dbReference>
<dbReference type="Pfam" id="PF01734">
    <property type="entry name" value="Patatin"/>
    <property type="match status" value="1"/>
</dbReference>
<dbReference type="SUPFAM" id="SSF52151">
    <property type="entry name" value="FabD/lysophospholipase-like"/>
    <property type="match status" value="1"/>
</dbReference>
<evidence type="ECO:0000313" key="5">
    <source>
        <dbReference type="EMBL" id="PPQ31115.1"/>
    </source>
</evidence>
<dbReference type="PANTHER" id="PTHR14226:SF78">
    <property type="entry name" value="SLR0060 PROTEIN"/>
    <property type="match status" value="1"/>
</dbReference>
<dbReference type="OrthoDB" id="9807112at2"/>
<dbReference type="RefSeq" id="WP_104507797.1">
    <property type="nucleotide sequence ID" value="NZ_JACIGC010000002.1"/>
</dbReference>
<evidence type="ECO:0000256" key="3">
    <source>
        <dbReference type="ARBA" id="ARBA00023098"/>
    </source>
</evidence>
<keyword evidence="2 4" id="KW-0442">Lipid degradation</keyword>
<evidence type="ECO:0000256" key="1">
    <source>
        <dbReference type="ARBA" id="ARBA00022801"/>
    </source>
</evidence>
<name>A0A2S6N922_9HYPH</name>
<reference evidence="5 6" key="1">
    <citation type="journal article" date="2018" name="Arch. Microbiol.">
        <title>New insights into the metabolic potential of the phototrophic purple bacterium Rhodopila globiformis DSM 161(T) from its draft genome sequence and evidence for a vanadium-dependent nitrogenase.</title>
        <authorList>
            <person name="Imhoff J.F."/>
            <person name="Rahn T."/>
            <person name="Kunzel S."/>
            <person name="Neulinger S.C."/>
        </authorList>
    </citation>
    <scope>NUCLEOTIDE SEQUENCE [LARGE SCALE GENOMIC DNA]</scope>
    <source>
        <strain evidence="5 6">DSM 16996</strain>
    </source>
</reference>
<sequence>MTATGARKTINLALQGGGAHGAFTWGVLDALLDDGRFDVCALSGTSAGAMSAVNFAEGLRKGGAEGARKQLADFWKAVSLDGALPEAGRMVFDGMMAFWSATPAAVMFQRAASLFAPAELNPMDINPLRHVVKNAVNFEDLRASAGPRLFIAATCVETGKVRVFHREELTLDMVMASACLPTVFRAVEIEGKPYWDGGYMGNPVLFPFFTETACADIVLVQLNPIMRKGTPDTAAEIMNRIDEVTFNAPLLQEMRAIDFVRRLIAQGRLVGTHYKAIRLHVIEAQDELNAFGAASKMSADYDFFLKLHDIGVRAAKRFVASHFDDIGVRPTVDIQEALG</sequence>
<dbReference type="Proteomes" id="UP000239089">
    <property type="component" value="Unassembled WGS sequence"/>
</dbReference>
<dbReference type="PROSITE" id="PS51635">
    <property type="entry name" value="PNPLA"/>
    <property type="match status" value="1"/>
</dbReference>
<dbReference type="Gene3D" id="3.40.1090.10">
    <property type="entry name" value="Cytosolic phospholipase A2 catalytic domain"/>
    <property type="match status" value="2"/>
</dbReference>
<feature type="short sequence motif" description="GXGXXG" evidence="4">
    <location>
        <begin position="16"/>
        <end position="21"/>
    </location>
</feature>
<feature type="active site" description="Nucleophile" evidence="4">
    <location>
        <position position="46"/>
    </location>
</feature>
<dbReference type="AlphaFoldDB" id="A0A2S6N922"/>
<keyword evidence="3 4" id="KW-0443">Lipid metabolism</keyword>
<evidence type="ECO:0000313" key="6">
    <source>
        <dbReference type="Proteomes" id="UP000239089"/>
    </source>
</evidence>
<feature type="active site" description="Proton acceptor" evidence="4">
    <location>
        <position position="196"/>
    </location>
</feature>
<evidence type="ECO:0000256" key="4">
    <source>
        <dbReference type="PROSITE-ProRule" id="PRU01161"/>
    </source>
</evidence>
<feature type="short sequence motif" description="DGA/G" evidence="4">
    <location>
        <begin position="196"/>
        <end position="198"/>
    </location>
</feature>
<protein>
    <submittedName>
        <fullName evidence="5">Patatin</fullName>
    </submittedName>
</protein>
<keyword evidence="1 4" id="KW-0378">Hydrolase</keyword>
<evidence type="ECO:0000256" key="2">
    <source>
        <dbReference type="ARBA" id="ARBA00022963"/>
    </source>
</evidence>
<dbReference type="PANTHER" id="PTHR14226">
    <property type="entry name" value="NEUROPATHY TARGET ESTERASE/SWISS CHEESE D.MELANOGASTER"/>
    <property type="match status" value="1"/>
</dbReference>
<organism evidence="5 6">
    <name type="scientific">Rhodoblastus sphagnicola</name>
    <dbReference type="NCBI Taxonomy" id="333368"/>
    <lineage>
        <taxon>Bacteria</taxon>
        <taxon>Pseudomonadati</taxon>
        <taxon>Pseudomonadota</taxon>
        <taxon>Alphaproteobacteria</taxon>
        <taxon>Hyphomicrobiales</taxon>
        <taxon>Rhodoblastaceae</taxon>
        <taxon>Rhodoblastus</taxon>
    </lineage>
</organism>
<feature type="short sequence motif" description="GXSXG" evidence="4">
    <location>
        <begin position="44"/>
        <end position="48"/>
    </location>
</feature>
<accession>A0A2S6N922</accession>
<proteinExistence type="predicted"/>
<comment type="caution">
    <text evidence="5">The sequence shown here is derived from an EMBL/GenBank/DDBJ whole genome shotgun (WGS) entry which is preliminary data.</text>
</comment>
<gene>
    <name evidence="5" type="ORF">CCR94_10375</name>
</gene>
<dbReference type="GO" id="GO:0016787">
    <property type="term" value="F:hydrolase activity"/>
    <property type="evidence" value="ECO:0007669"/>
    <property type="project" value="UniProtKB-UniRule"/>
</dbReference>
<dbReference type="InterPro" id="IPR050301">
    <property type="entry name" value="NTE"/>
</dbReference>
<dbReference type="EMBL" id="NHSJ01000065">
    <property type="protein sequence ID" value="PPQ31115.1"/>
    <property type="molecule type" value="Genomic_DNA"/>
</dbReference>